<reference evidence="4" key="1">
    <citation type="submission" date="2022-03" db="EMBL/GenBank/DDBJ databases">
        <authorList>
            <person name="Martin H S."/>
        </authorList>
    </citation>
    <scope>NUCLEOTIDE SEQUENCE</scope>
</reference>
<evidence type="ECO:0008006" key="6">
    <source>
        <dbReference type="Google" id="ProtNLM"/>
    </source>
</evidence>
<feature type="region of interest" description="Disordered" evidence="1">
    <location>
        <begin position="269"/>
        <end position="288"/>
    </location>
</feature>
<evidence type="ECO:0000256" key="3">
    <source>
        <dbReference type="SAM" id="SignalP"/>
    </source>
</evidence>
<sequence length="401" mass="45158">MLLKGCFWIILWIINTNALVVEDLITGKALGSSSKPNYNVYSFVDGDTLDILCRRDEPSVGNMSWIINTVKHGKLECENSYAESIRYRVSLQTLDNKKEVICLATSPDGSEEKFHILLNNTGTDISEDIETVRQCMIPTDLVCPDSLNPVFMNISVNGNILTPKYDSYSTSHEYIYKYNETENFVVTCNASDSSSTPYIIMCKDAYSKQEFQPCLGKNCAITKSMGLDEVKKYPKVYCFTLNENEALTKVKFISVNDDTTRMVTTVYPPTETTAPTEETVTEQTTEKDLVCPNPPHIPDITEFGIEDIYFVASGVLILLTIIAIVFLIFTIYRRFKKASNENVAGNSSSETGVQRSFLAKVQSFKMLFKVGAPKAVQKLEEKFPRRRKGEKKAYSTLDEDL</sequence>
<keyword evidence="2" id="KW-0812">Transmembrane</keyword>
<evidence type="ECO:0000256" key="1">
    <source>
        <dbReference type="SAM" id="MobiDB-lite"/>
    </source>
</evidence>
<name>A0ABN8IHQ4_9NEOP</name>
<feature type="chain" id="PRO_5046216675" description="Ig-like domain-containing protein" evidence="3">
    <location>
        <begin position="19"/>
        <end position="401"/>
    </location>
</feature>
<feature type="transmembrane region" description="Helical" evidence="2">
    <location>
        <begin position="308"/>
        <end position="332"/>
    </location>
</feature>
<feature type="region of interest" description="Disordered" evidence="1">
    <location>
        <begin position="381"/>
        <end position="401"/>
    </location>
</feature>
<dbReference type="EMBL" id="OW152835">
    <property type="protein sequence ID" value="CAH2056115.1"/>
    <property type="molecule type" value="Genomic_DNA"/>
</dbReference>
<evidence type="ECO:0000313" key="5">
    <source>
        <dbReference type="Proteomes" id="UP000837857"/>
    </source>
</evidence>
<keyword evidence="5" id="KW-1185">Reference proteome</keyword>
<dbReference type="Proteomes" id="UP000837857">
    <property type="component" value="Chromosome 23"/>
</dbReference>
<keyword evidence="2" id="KW-1133">Transmembrane helix</keyword>
<keyword evidence="2" id="KW-0472">Membrane</keyword>
<keyword evidence="3" id="KW-0732">Signal</keyword>
<evidence type="ECO:0000256" key="2">
    <source>
        <dbReference type="SAM" id="Phobius"/>
    </source>
</evidence>
<organism evidence="4 5">
    <name type="scientific">Iphiclides podalirius</name>
    <name type="common">scarce swallowtail</name>
    <dbReference type="NCBI Taxonomy" id="110791"/>
    <lineage>
        <taxon>Eukaryota</taxon>
        <taxon>Metazoa</taxon>
        <taxon>Ecdysozoa</taxon>
        <taxon>Arthropoda</taxon>
        <taxon>Hexapoda</taxon>
        <taxon>Insecta</taxon>
        <taxon>Pterygota</taxon>
        <taxon>Neoptera</taxon>
        <taxon>Endopterygota</taxon>
        <taxon>Lepidoptera</taxon>
        <taxon>Glossata</taxon>
        <taxon>Ditrysia</taxon>
        <taxon>Papilionoidea</taxon>
        <taxon>Papilionidae</taxon>
        <taxon>Papilioninae</taxon>
        <taxon>Iphiclides</taxon>
    </lineage>
</organism>
<protein>
    <recommendedName>
        <fullName evidence="6">Ig-like domain-containing protein</fullName>
    </recommendedName>
</protein>
<feature type="compositionally biased region" description="Low complexity" evidence="1">
    <location>
        <begin position="269"/>
        <end position="283"/>
    </location>
</feature>
<feature type="signal peptide" evidence="3">
    <location>
        <begin position="1"/>
        <end position="18"/>
    </location>
</feature>
<accession>A0ABN8IHQ4</accession>
<proteinExistence type="predicted"/>
<feature type="non-terminal residue" evidence="4">
    <location>
        <position position="1"/>
    </location>
</feature>
<evidence type="ECO:0000313" key="4">
    <source>
        <dbReference type="EMBL" id="CAH2056115.1"/>
    </source>
</evidence>
<gene>
    <name evidence="4" type="ORF">IPOD504_LOCUS9380</name>
</gene>